<dbReference type="Proteomes" id="UP000265140">
    <property type="component" value="Chromosome 19"/>
</dbReference>
<reference evidence="11" key="3">
    <citation type="submission" date="2025-09" db="UniProtKB">
        <authorList>
            <consortium name="Ensembl"/>
        </authorList>
    </citation>
    <scope>IDENTIFICATION</scope>
</reference>
<evidence type="ECO:0000256" key="5">
    <source>
        <dbReference type="ARBA" id="ARBA00022771"/>
    </source>
</evidence>
<evidence type="ECO:0000256" key="9">
    <source>
        <dbReference type="SAM" id="MobiDB-lite"/>
    </source>
</evidence>
<evidence type="ECO:0000313" key="12">
    <source>
        <dbReference type="Proteomes" id="UP000265140"/>
    </source>
</evidence>
<dbReference type="GO" id="GO:0005667">
    <property type="term" value="C:transcription regulator complex"/>
    <property type="evidence" value="ECO:0007669"/>
    <property type="project" value="TreeGrafter"/>
</dbReference>
<dbReference type="GeneTree" id="ENSGT00940000154308"/>
<reference evidence="11" key="2">
    <citation type="submission" date="2025-08" db="UniProtKB">
        <authorList>
            <consortium name="Ensembl"/>
        </authorList>
    </citation>
    <scope>IDENTIFICATION</scope>
</reference>
<dbReference type="SUPFAM" id="SSF57667">
    <property type="entry name" value="beta-beta-alpha zinc fingers"/>
    <property type="match status" value="3"/>
</dbReference>
<keyword evidence="4" id="KW-0677">Repeat</keyword>
<dbReference type="Ensembl" id="ENSELUT00000093426.1">
    <property type="protein sequence ID" value="ENSELUP00000087430.1"/>
    <property type="gene ID" value="ENSELUG00000039132.1"/>
</dbReference>
<dbReference type="GO" id="GO:0000981">
    <property type="term" value="F:DNA-binding transcription factor activity, RNA polymerase II-specific"/>
    <property type="evidence" value="ECO:0007669"/>
    <property type="project" value="TreeGrafter"/>
</dbReference>
<dbReference type="GO" id="GO:0031519">
    <property type="term" value="C:PcG protein complex"/>
    <property type="evidence" value="ECO:0007669"/>
    <property type="project" value="TreeGrafter"/>
</dbReference>
<dbReference type="InterPro" id="IPR013087">
    <property type="entry name" value="Znf_C2H2_type"/>
</dbReference>
<evidence type="ECO:0000256" key="1">
    <source>
        <dbReference type="ARBA" id="ARBA00004123"/>
    </source>
</evidence>
<evidence type="ECO:0000259" key="10">
    <source>
        <dbReference type="PROSITE" id="PS50157"/>
    </source>
</evidence>
<comment type="subcellular location">
    <subcellularLocation>
        <location evidence="1">Nucleus</location>
    </subcellularLocation>
</comment>
<dbReference type="InterPro" id="IPR036236">
    <property type="entry name" value="Znf_C2H2_sf"/>
</dbReference>
<feature type="domain" description="C2H2-type" evidence="10">
    <location>
        <begin position="247"/>
        <end position="274"/>
    </location>
</feature>
<feature type="domain" description="C2H2-type" evidence="10">
    <location>
        <begin position="330"/>
        <end position="357"/>
    </location>
</feature>
<dbReference type="GO" id="GO:0008270">
    <property type="term" value="F:zinc ion binding"/>
    <property type="evidence" value="ECO:0007669"/>
    <property type="project" value="UniProtKB-KW"/>
</dbReference>
<dbReference type="SMART" id="SM00355">
    <property type="entry name" value="ZnF_C2H2"/>
    <property type="match status" value="5"/>
</dbReference>
<dbReference type="GO" id="GO:0000785">
    <property type="term" value="C:chromatin"/>
    <property type="evidence" value="ECO:0007669"/>
    <property type="project" value="TreeGrafter"/>
</dbReference>
<keyword evidence="7" id="KW-0539">Nucleus</keyword>
<dbReference type="FunFam" id="3.30.160.60:FF:001498">
    <property type="entry name" value="Zinc finger protein 404"/>
    <property type="match status" value="1"/>
</dbReference>
<dbReference type="FunFam" id="3.30.160.60:FF:000100">
    <property type="entry name" value="Zinc finger 45-like"/>
    <property type="match status" value="1"/>
</dbReference>
<keyword evidence="6" id="KW-0862">Zinc</keyword>
<accession>A0AAY5KGP0</accession>
<feature type="domain" description="C2H2-type" evidence="10">
    <location>
        <begin position="275"/>
        <end position="302"/>
    </location>
</feature>
<feature type="domain" description="C2H2-type" evidence="10">
    <location>
        <begin position="302"/>
        <end position="329"/>
    </location>
</feature>
<name>A0AAY5KGP0_ESOLU</name>
<evidence type="ECO:0000256" key="7">
    <source>
        <dbReference type="ARBA" id="ARBA00023242"/>
    </source>
</evidence>
<dbReference type="FunFam" id="3.30.160.60:FF:002343">
    <property type="entry name" value="Zinc finger protein 33A"/>
    <property type="match status" value="1"/>
</dbReference>
<dbReference type="Gene3D" id="3.30.160.60">
    <property type="entry name" value="Classic Zinc Finger"/>
    <property type="match status" value="4"/>
</dbReference>
<evidence type="ECO:0000256" key="4">
    <source>
        <dbReference type="ARBA" id="ARBA00022737"/>
    </source>
</evidence>
<evidence type="ECO:0000313" key="11">
    <source>
        <dbReference type="Ensembl" id="ENSELUP00000087430.1"/>
    </source>
</evidence>
<proteinExistence type="inferred from homology"/>
<dbReference type="Pfam" id="PF00096">
    <property type="entry name" value="zf-C2H2"/>
    <property type="match status" value="1"/>
</dbReference>
<dbReference type="PROSITE" id="PS00028">
    <property type="entry name" value="ZINC_FINGER_C2H2_1"/>
    <property type="match status" value="4"/>
</dbReference>
<evidence type="ECO:0000256" key="2">
    <source>
        <dbReference type="ARBA" id="ARBA00006991"/>
    </source>
</evidence>
<dbReference type="Pfam" id="PF13465">
    <property type="entry name" value="zf-H2C2_2"/>
    <property type="match status" value="1"/>
</dbReference>
<dbReference type="GO" id="GO:0000978">
    <property type="term" value="F:RNA polymerase II cis-regulatory region sequence-specific DNA binding"/>
    <property type="evidence" value="ECO:0007669"/>
    <property type="project" value="TreeGrafter"/>
</dbReference>
<dbReference type="KEGG" id="els:105009158"/>
<keyword evidence="5 8" id="KW-0863">Zinc-finger</keyword>
<evidence type="ECO:0000256" key="8">
    <source>
        <dbReference type="PROSITE-ProRule" id="PRU00042"/>
    </source>
</evidence>
<evidence type="ECO:0000256" key="3">
    <source>
        <dbReference type="ARBA" id="ARBA00022723"/>
    </source>
</evidence>
<evidence type="ECO:0000256" key="6">
    <source>
        <dbReference type="ARBA" id="ARBA00022833"/>
    </source>
</evidence>
<keyword evidence="3" id="KW-0479">Metal-binding</keyword>
<protein>
    <recommendedName>
        <fullName evidence="10">C2H2-type domain-containing protein</fullName>
    </recommendedName>
</protein>
<dbReference type="PANTHER" id="PTHR14003">
    <property type="entry name" value="TRANSCRIPTIONAL REPRESSOR PROTEIN YY"/>
    <property type="match status" value="1"/>
</dbReference>
<dbReference type="PANTHER" id="PTHR14003:SF23">
    <property type="entry name" value="ZINC FINGER PROTEIN 143"/>
    <property type="match status" value="1"/>
</dbReference>
<dbReference type="PROSITE" id="PS50157">
    <property type="entry name" value="ZINC_FINGER_C2H2_2"/>
    <property type="match status" value="5"/>
</dbReference>
<feature type="domain" description="C2H2-type" evidence="10">
    <location>
        <begin position="358"/>
        <end position="384"/>
    </location>
</feature>
<dbReference type="GeneID" id="105009158"/>
<dbReference type="AlphaFoldDB" id="A0AAY5KGP0"/>
<comment type="similarity">
    <text evidence="2">Belongs to the krueppel C2H2-type zinc-finger protein family.</text>
</comment>
<organism evidence="11 12">
    <name type="scientific">Esox lucius</name>
    <name type="common">Northern pike</name>
    <dbReference type="NCBI Taxonomy" id="8010"/>
    <lineage>
        <taxon>Eukaryota</taxon>
        <taxon>Metazoa</taxon>
        <taxon>Chordata</taxon>
        <taxon>Craniata</taxon>
        <taxon>Vertebrata</taxon>
        <taxon>Euteleostomi</taxon>
        <taxon>Actinopterygii</taxon>
        <taxon>Neopterygii</taxon>
        <taxon>Teleostei</taxon>
        <taxon>Protacanthopterygii</taxon>
        <taxon>Esociformes</taxon>
        <taxon>Esocidae</taxon>
        <taxon>Esox</taxon>
    </lineage>
</organism>
<sequence length="384" mass="43862">MSKINLLRVFLNERLTAAAEEIFGVVEKTIAEYQEEVVRLQSLLDIVLQPKIKPHRADFQQLTVSELEIQPELHHSEQDWIPSLGPEDLEPTQIKKEELWNSQEEQFQGLEDDDNDSSPAFVKSDRYEDPTQSSHFYQAQKEGNGDRDPLSITDQIKTEPDGEDYGESEPTHVPHTLNVVNPEYSAAPSEKGDLGGMENRDLLHFNQVKSKRTKMIKGQSSHINTTGWKSSHLSLVKLPSQMNATPCCCKVCGKSFHHMGSLFKHVQIHTKEKEKHCGVCGKNMESTERMKDHLQTHIAARYCCHICGKWFTFNSNLKTHMRIHTGEKPYRCPYCCKGFITGGDLKKHVRIHTGEKPFCCPDCGKSFTRSGHLKRHMRTHTVDK</sequence>
<reference evidence="11 12" key="1">
    <citation type="submission" date="2020-02" db="EMBL/GenBank/DDBJ databases">
        <title>Esox lucius (northern pike) genome, fEsoLuc1, primary haplotype.</title>
        <authorList>
            <person name="Myers G."/>
            <person name="Karagic N."/>
            <person name="Meyer A."/>
            <person name="Pippel M."/>
            <person name="Reichard M."/>
            <person name="Winkler S."/>
            <person name="Tracey A."/>
            <person name="Sims Y."/>
            <person name="Howe K."/>
            <person name="Rhie A."/>
            <person name="Formenti G."/>
            <person name="Durbin R."/>
            <person name="Fedrigo O."/>
            <person name="Jarvis E.D."/>
        </authorList>
    </citation>
    <scope>NUCLEOTIDE SEQUENCE [LARGE SCALE GENOMIC DNA]</scope>
</reference>
<dbReference type="RefSeq" id="XP_010866872.1">
    <property type="nucleotide sequence ID" value="XM_010868570.4"/>
</dbReference>
<feature type="region of interest" description="Disordered" evidence="9">
    <location>
        <begin position="107"/>
        <end position="177"/>
    </location>
</feature>
<keyword evidence="12" id="KW-1185">Reference proteome</keyword>